<sequence length="177" mass="19119">MKNRGGGISTLSVLIVVLSFMIPQNAFAADTVTYNGRVIPAHLGLTITHGEKEDGFTIDLSKYEIHGDTISIDPETLEVTSYYTDFSARTSASRGCTDSNAACWTSGTALGDMQFSGTGLLKGNWPNRDSFSTGDKWANITFMYHGKLKSVNAMPPHSRAVNIFGEGSDGKSVHRYA</sequence>
<evidence type="ECO:0000313" key="2">
    <source>
        <dbReference type="EMBL" id="OZG54978.1"/>
    </source>
</evidence>
<protein>
    <submittedName>
        <fullName evidence="2">MembA</fullName>
    </submittedName>
</protein>
<evidence type="ECO:0000313" key="3">
    <source>
        <dbReference type="Proteomes" id="UP000243657"/>
    </source>
</evidence>
<accession>A0A261F7B2</accession>
<dbReference type="AlphaFoldDB" id="A0A261F7B2"/>
<proteinExistence type="predicted"/>
<reference evidence="2 3" key="1">
    <citation type="journal article" date="2017" name="BMC Genomics">
        <title>Comparative genomic and phylogenomic analyses of the Bifidobacteriaceae family.</title>
        <authorList>
            <person name="Lugli G.A."/>
            <person name="Milani C."/>
            <person name="Turroni F."/>
            <person name="Duranti S."/>
            <person name="Mancabelli L."/>
            <person name="Mangifesta M."/>
            <person name="Ferrario C."/>
            <person name="Modesto M."/>
            <person name="Mattarelli P."/>
            <person name="Jiri K."/>
            <person name="van Sinderen D."/>
            <person name="Ventura M."/>
        </authorList>
    </citation>
    <scope>NUCLEOTIDE SEQUENCE [LARGE SCALE GENOMIC DNA]</scope>
    <source>
        <strain evidence="2 3">DSM 24762</strain>
    </source>
</reference>
<dbReference type="Proteomes" id="UP000243657">
    <property type="component" value="Unassembled WGS sequence"/>
</dbReference>
<dbReference type="EMBL" id="MWWT01000001">
    <property type="protein sequence ID" value="OZG54978.1"/>
    <property type="molecule type" value="Genomic_DNA"/>
</dbReference>
<comment type="caution">
    <text evidence="2">The sequence shown here is derived from an EMBL/GenBank/DDBJ whole genome shotgun (WGS) entry which is preliminary data.</text>
</comment>
<name>A0A261F7B2_9BIFI</name>
<feature type="signal peptide" evidence="1">
    <location>
        <begin position="1"/>
        <end position="28"/>
    </location>
</feature>
<evidence type="ECO:0000256" key="1">
    <source>
        <dbReference type="SAM" id="SignalP"/>
    </source>
</evidence>
<gene>
    <name evidence="2" type="ORF">ALMA_0303</name>
</gene>
<organism evidence="2 3">
    <name type="scientific">Alloscardovia macacae</name>
    <dbReference type="NCBI Taxonomy" id="1160091"/>
    <lineage>
        <taxon>Bacteria</taxon>
        <taxon>Bacillati</taxon>
        <taxon>Actinomycetota</taxon>
        <taxon>Actinomycetes</taxon>
        <taxon>Bifidobacteriales</taxon>
        <taxon>Bifidobacteriaceae</taxon>
        <taxon>Alloscardovia</taxon>
    </lineage>
</organism>
<keyword evidence="3" id="KW-1185">Reference proteome</keyword>
<keyword evidence="1" id="KW-0732">Signal</keyword>
<feature type="chain" id="PRO_5013374445" evidence="1">
    <location>
        <begin position="29"/>
        <end position="177"/>
    </location>
</feature>